<proteinExistence type="predicted"/>
<dbReference type="AlphaFoldDB" id="A0AAN9ADX2"/>
<feature type="region of interest" description="Disordered" evidence="1">
    <location>
        <begin position="343"/>
        <end position="367"/>
    </location>
</feature>
<feature type="compositionally biased region" description="Polar residues" evidence="1">
    <location>
        <begin position="1068"/>
        <end position="1079"/>
    </location>
</feature>
<evidence type="ECO:0000259" key="2">
    <source>
        <dbReference type="PROSITE" id="PS50003"/>
    </source>
</evidence>
<accession>A0AAN9ADX2</accession>
<dbReference type="PROSITE" id="PS50003">
    <property type="entry name" value="PH_DOMAIN"/>
    <property type="match status" value="1"/>
</dbReference>
<feature type="region of interest" description="Disordered" evidence="1">
    <location>
        <begin position="1050"/>
        <end position="1079"/>
    </location>
</feature>
<feature type="compositionally biased region" description="Low complexity" evidence="1">
    <location>
        <begin position="493"/>
        <end position="502"/>
    </location>
</feature>
<organism evidence="3 4">
    <name type="scientific">Halocaridina rubra</name>
    <name type="common">Hawaiian red shrimp</name>
    <dbReference type="NCBI Taxonomy" id="373956"/>
    <lineage>
        <taxon>Eukaryota</taxon>
        <taxon>Metazoa</taxon>
        <taxon>Ecdysozoa</taxon>
        <taxon>Arthropoda</taxon>
        <taxon>Crustacea</taxon>
        <taxon>Multicrustacea</taxon>
        <taxon>Malacostraca</taxon>
        <taxon>Eumalacostraca</taxon>
        <taxon>Eucarida</taxon>
        <taxon>Decapoda</taxon>
        <taxon>Pleocyemata</taxon>
        <taxon>Caridea</taxon>
        <taxon>Atyoidea</taxon>
        <taxon>Atyidae</taxon>
        <taxon>Halocaridina</taxon>
    </lineage>
</organism>
<feature type="region of interest" description="Disordered" evidence="1">
    <location>
        <begin position="914"/>
        <end position="944"/>
    </location>
</feature>
<gene>
    <name evidence="3" type="ORF">SK128_001908</name>
</gene>
<feature type="region of interest" description="Disordered" evidence="1">
    <location>
        <begin position="1100"/>
        <end position="1122"/>
    </location>
</feature>
<name>A0AAN9ADX2_HALRR</name>
<feature type="region of interest" description="Disordered" evidence="1">
    <location>
        <begin position="268"/>
        <end position="320"/>
    </location>
</feature>
<feature type="compositionally biased region" description="Polar residues" evidence="1">
    <location>
        <begin position="528"/>
        <end position="539"/>
    </location>
</feature>
<feature type="compositionally biased region" description="Polar residues" evidence="1">
    <location>
        <begin position="663"/>
        <end position="674"/>
    </location>
</feature>
<dbReference type="SUPFAM" id="SSF50729">
    <property type="entry name" value="PH domain-like"/>
    <property type="match status" value="1"/>
</dbReference>
<sequence length="1210" mass="137198">MTGVFRIKKARNEELRQKAGFERKLSDKFIQWVQMTPFSSWKKYYFVLEGKLLTYYQSENDYKGLQGAKGSLDLAELQDVEVKKQGKAKLRFPFSVSRQDKKTADLAAAETEEDREEWVKVILQTKQISRLSSSENILVSPNPSQIKEIKENTATVPAAGVTLSSINHPVESTSNESETEESQQKEPEMIQPKKVPRIGFGIPLDLGNVKLKKTEKSRKDESEKVNTISDMRDVNGTKVFGVNLMQTSVVSISSKKEEKDEKVDGLKGYNHDDKMEKHQNSHLSENLTTAKHTDRNEREKHKSKQIHENEDTNNGADIFGKIQPKIPLNKSSLQPNADVQIKIVSPDIMSSKTDGTKRSPSPNTDQCKDVQSVIEKCVEEFKEISLYTYLKESKSDNQSFHDSETEDVRYSDDDSDIQDDALGCINVNAETNANAGNNEDKDMADNKDIFTEEMQSDILESPFTSVRVQEKKNYTETGCEEDTIQKPKVQPKSPLNNSLLPPYADVEINRLSPDSKRSEMFGKKRAPSPNTSLSKDVQSVTEKSAEKCKEISLYEYLKESKSDNQSIHYSETGDVRYSDDDSDIQDDELGCINVIAESIGNEGNYEDKDTVDNKYIITKETQSDILEIPHMSVMVQEKSDVEINRLSPDSKRSDMFGKKRAPSPNTSLSKDVQSVTEKSAEKCKEISLYEYLKESKSDNQSIHYSETGDVRYSDDDSDIQDDELGCINVIAESIGNEGNYEDKDTVDNKYIITKETQSDILEIPHMSVMAQEKSDVEINRLSPDSKRSEMFVKKRAPSPNTSLSKDVQSVTEKSAEKCKEISLYEYLKESKSDNQSIHDSETGDVRYSDDDSDIQDDELGCINVIAESIGNEGNYEDKDTVDNKYIITKETQSDILEIPHMSVMVQEKSDVEINRLSPDSKRSDMFGKKRAPSPNTSLSKDVQSVTEKSAEKCKEISLYEYLKESKSDNQSIHYSETGDVRYSDDDSDIQDDELGCINVIAESIGNEGNYEDKDTVDNKYIITKETQSDILEIPHMSVMAQEKSDVEINRLSPDSKRSEMFVKKRAPSPNTSLSKDVQSVTEKSAEKCKEISLYEYLKESKSDNQSIHDSETGDVRYSDDDSDIQDDELGCINVIAESIGNEGNYEDKDTVDNKYIITKETQSDILEIPHMSVTVQEKSDEKKEHDVFDEEFLRMLEYIKEFEDEWKINK</sequence>
<feature type="compositionally biased region" description="Basic and acidic residues" evidence="1">
    <location>
        <begin position="513"/>
        <end position="522"/>
    </location>
</feature>
<evidence type="ECO:0000256" key="1">
    <source>
        <dbReference type="SAM" id="MobiDB-lite"/>
    </source>
</evidence>
<dbReference type="Proteomes" id="UP001381693">
    <property type="component" value="Unassembled WGS sequence"/>
</dbReference>
<dbReference type="SMART" id="SM00233">
    <property type="entry name" value="PH"/>
    <property type="match status" value="1"/>
</dbReference>
<keyword evidence="4" id="KW-1185">Reference proteome</keyword>
<feature type="compositionally biased region" description="Polar residues" evidence="1">
    <location>
        <begin position="798"/>
        <end position="809"/>
    </location>
</feature>
<feature type="compositionally biased region" description="Basic and acidic residues" evidence="1">
    <location>
        <begin position="268"/>
        <end position="279"/>
    </location>
</feature>
<feature type="domain" description="PH" evidence="2">
    <location>
        <begin position="15"/>
        <end position="127"/>
    </location>
</feature>
<feature type="compositionally biased region" description="Basic and acidic residues" evidence="1">
    <location>
        <begin position="1050"/>
        <end position="1062"/>
    </location>
</feature>
<dbReference type="Pfam" id="PF00169">
    <property type="entry name" value="PH"/>
    <property type="match status" value="1"/>
</dbReference>
<feature type="compositionally biased region" description="Polar residues" evidence="1">
    <location>
        <begin position="281"/>
        <end position="290"/>
    </location>
</feature>
<comment type="caution">
    <text evidence="3">The sequence shown here is derived from an EMBL/GenBank/DDBJ whole genome shotgun (WGS) entry which is preliminary data.</text>
</comment>
<feature type="compositionally biased region" description="Basic and acidic residues" evidence="1">
    <location>
        <begin position="291"/>
        <end position="310"/>
    </location>
</feature>
<feature type="compositionally biased region" description="Basic and acidic residues" evidence="1">
    <location>
        <begin position="830"/>
        <end position="849"/>
    </location>
</feature>
<dbReference type="EMBL" id="JAXCGZ010001991">
    <property type="protein sequence ID" value="KAK7084759.1"/>
    <property type="molecule type" value="Genomic_DNA"/>
</dbReference>
<feature type="region of interest" description="Disordered" evidence="1">
    <location>
        <begin position="781"/>
        <end position="809"/>
    </location>
</feature>
<feature type="region of interest" description="Disordered" evidence="1">
    <location>
        <begin position="393"/>
        <end position="413"/>
    </location>
</feature>
<dbReference type="InterPro" id="IPR011993">
    <property type="entry name" value="PH-like_dom_sf"/>
</dbReference>
<evidence type="ECO:0000313" key="4">
    <source>
        <dbReference type="Proteomes" id="UP001381693"/>
    </source>
</evidence>
<dbReference type="CDD" id="cd00821">
    <property type="entry name" value="PH"/>
    <property type="match status" value="1"/>
</dbReference>
<feature type="region of interest" description="Disordered" evidence="1">
    <location>
        <begin position="474"/>
        <end position="539"/>
    </location>
</feature>
<feature type="region of interest" description="Disordered" evidence="1">
    <location>
        <begin position="166"/>
        <end position="189"/>
    </location>
</feature>
<feature type="compositionally biased region" description="Polar residues" evidence="1">
    <location>
        <begin position="348"/>
        <end position="365"/>
    </location>
</feature>
<dbReference type="InterPro" id="IPR001849">
    <property type="entry name" value="PH_domain"/>
</dbReference>
<protein>
    <recommendedName>
        <fullName evidence="2">PH domain-containing protein</fullName>
    </recommendedName>
</protein>
<reference evidence="3 4" key="1">
    <citation type="submission" date="2023-11" db="EMBL/GenBank/DDBJ databases">
        <title>Halocaridina rubra genome assembly.</title>
        <authorList>
            <person name="Smith C."/>
        </authorList>
    </citation>
    <scope>NUCLEOTIDE SEQUENCE [LARGE SCALE GENOMIC DNA]</scope>
    <source>
        <strain evidence="3">EP-1</strain>
        <tissue evidence="3">Whole</tissue>
    </source>
</reference>
<feature type="region of interest" description="Disordered" evidence="1">
    <location>
        <begin position="830"/>
        <end position="853"/>
    </location>
</feature>
<feature type="compositionally biased region" description="Basic and acidic residues" evidence="1">
    <location>
        <begin position="644"/>
        <end position="657"/>
    </location>
</feature>
<feature type="region of interest" description="Disordered" evidence="1">
    <location>
        <begin position="644"/>
        <end position="674"/>
    </location>
</feature>
<evidence type="ECO:0000313" key="3">
    <source>
        <dbReference type="EMBL" id="KAK7084759.1"/>
    </source>
</evidence>
<feature type="compositionally biased region" description="Basic and acidic residues" evidence="1">
    <location>
        <begin position="781"/>
        <end position="792"/>
    </location>
</feature>
<feature type="compositionally biased region" description="Polar residues" evidence="1">
    <location>
        <begin position="933"/>
        <end position="944"/>
    </location>
</feature>
<feature type="compositionally biased region" description="Basic and acidic residues" evidence="1">
    <location>
        <begin position="1100"/>
        <end position="1119"/>
    </location>
</feature>
<feature type="compositionally biased region" description="Basic and acidic residues" evidence="1">
    <location>
        <begin position="914"/>
        <end position="927"/>
    </location>
</feature>
<feature type="compositionally biased region" description="Basic and acidic residues" evidence="1">
    <location>
        <begin position="393"/>
        <end position="412"/>
    </location>
</feature>
<dbReference type="Gene3D" id="2.30.29.30">
    <property type="entry name" value="Pleckstrin-homology domain (PH domain)/Phosphotyrosine-binding domain (PTB)"/>
    <property type="match status" value="1"/>
</dbReference>